<dbReference type="AlphaFoldDB" id="W7US86"/>
<dbReference type="PROSITE" id="PS00018">
    <property type="entry name" value="EF_HAND_1"/>
    <property type="match status" value="1"/>
</dbReference>
<dbReference type="GO" id="GO:0000272">
    <property type="term" value="P:polysaccharide catabolic process"/>
    <property type="evidence" value="ECO:0007669"/>
    <property type="project" value="InterPro"/>
</dbReference>
<dbReference type="PROSITE" id="PS51766">
    <property type="entry name" value="DOCKERIN"/>
    <property type="match status" value="1"/>
</dbReference>
<protein>
    <recommendedName>
        <fullName evidence="2">Dockerin domain-containing protein</fullName>
    </recommendedName>
</protein>
<name>W7US86_RUMFL</name>
<comment type="caution">
    <text evidence="3">The sequence shown here is derived from an EMBL/GenBank/DDBJ whole genome shotgun (WGS) entry which is preliminary data.</text>
</comment>
<sequence length="624" mass="70221">MKLSSALSAAIAAAVMLLPSFTAKAETTLSVTVPGDINLSNSFTLSDLVTMQNYLHGKTTLSEQAFINADLNSDGTVDIFDMCLFRKKMISESGGFTKTVSDLQYSDKMHSDPHEDYILSTDDLNRYFSPLHVITVDGDCFDVPTYTDEDIEKFTEIYNEEFFKDNILLLKTELKPDGGENNIGDVYYSGDHIEAEFFQTYSGERTNSYEEHLQLLQVVIPRTLNNAKGFDWVYRYPDAEAKVESEFTSELTGSGWKAAVYGQSPQIFTSKALFDKWTEGKFHSAVERSLKNKYNEEFFAQNALVLNLTAQSNGSCPITADAQVTANKVTLTYDRDLTGAKTSKGVYITQAVIPKGACHNYKAEVIRSWEKPVLLDHKEYDLGMLCETHNKDMTKTFGMKPRWVNSQEELDEYLGEYLTDEAIELINAKLYVHSAYVWVDYDVIGATHKLSSSYVSQDEKILELNTVSSTPFGDIGGAFLHILTTSNDISGYEVKIHDFYVNDNYPILDKEPIEIDFMDGSLYDSRTLFVNQYGFGGEYSADLYLTHSGGGPIRYSSYEYIGTIELFPDYEPFTGEYTYTENDDGSHTVTGSDFSLKYTDGILKVSCKTSPDSDYTDYEFEIGK</sequence>
<dbReference type="Pfam" id="PF00404">
    <property type="entry name" value="Dockerin_1"/>
    <property type="match status" value="1"/>
</dbReference>
<dbReference type="Proteomes" id="UP000019365">
    <property type="component" value="Unassembled WGS sequence"/>
</dbReference>
<organism evidence="3 4">
    <name type="scientific">Ruminococcus flavefaciens 007c</name>
    <dbReference type="NCBI Taxonomy" id="1341157"/>
    <lineage>
        <taxon>Bacteria</taxon>
        <taxon>Bacillati</taxon>
        <taxon>Bacillota</taxon>
        <taxon>Clostridia</taxon>
        <taxon>Eubacteriales</taxon>
        <taxon>Oscillospiraceae</taxon>
        <taxon>Ruminococcus</taxon>
    </lineage>
</organism>
<evidence type="ECO:0000256" key="1">
    <source>
        <dbReference type="SAM" id="SignalP"/>
    </source>
</evidence>
<dbReference type="RefSeq" id="WP_037297596.1">
    <property type="nucleotide sequence ID" value="NZ_ATAX01000016.1"/>
</dbReference>
<dbReference type="PATRIC" id="fig|1341157.4.peg.896"/>
<dbReference type="OrthoDB" id="1823890at2"/>
<dbReference type="Gene3D" id="1.10.1330.10">
    <property type="entry name" value="Dockerin domain"/>
    <property type="match status" value="1"/>
</dbReference>
<evidence type="ECO:0000313" key="4">
    <source>
        <dbReference type="Proteomes" id="UP000019365"/>
    </source>
</evidence>
<dbReference type="SUPFAM" id="SSF63446">
    <property type="entry name" value="Type I dockerin domain"/>
    <property type="match status" value="1"/>
</dbReference>
<keyword evidence="1" id="KW-0732">Signal</keyword>
<evidence type="ECO:0000313" key="3">
    <source>
        <dbReference type="EMBL" id="EWM54234.1"/>
    </source>
</evidence>
<dbReference type="InterPro" id="IPR002105">
    <property type="entry name" value="Dockerin_1_rpt"/>
</dbReference>
<gene>
    <name evidence="3" type="ORF">RF007C_11530</name>
</gene>
<proteinExistence type="predicted"/>
<accession>W7US86</accession>
<dbReference type="eggNOG" id="ENOG503267N">
    <property type="taxonomic scope" value="Bacteria"/>
</dbReference>
<dbReference type="InterPro" id="IPR036439">
    <property type="entry name" value="Dockerin_dom_sf"/>
</dbReference>
<dbReference type="CDD" id="cd14256">
    <property type="entry name" value="Dockerin_I"/>
    <property type="match status" value="1"/>
</dbReference>
<reference evidence="3 4" key="1">
    <citation type="journal article" date="2014" name="PLoS ONE">
        <title>Rumen cellulosomics: divergent fiber-degrading strategies revealed by comparative genome-wide analysis of six ruminococcal strains.</title>
        <authorList>
            <person name="Dassa B."/>
            <person name="Borovok I."/>
            <person name="Ruimy-Israeli V."/>
            <person name="Lamed R."/>
            <person name="Flint H.J."/>
            <person name="Duncan S.H."/>
            <person name="Henrissat B."/>
            <person name="Coutinho P."/>
            <person name="Morrison M."/>
            <person name="Mosoni P."/>
            <person name="Yeoman C.J."/>
            <person name="White B.A."/>
            <person name="Bayer E.A."/>
        </authorList>
    </citation>
    <scope>NUCLEOTIDE SEQUENCE [LARGE SCALE GENOMIC DNA]</scope>
    <source>
        <strain evidence="3 4">007c</strain>
    </source>
</reference>
<keyword evidence="4" id="KW-1185">Reference proteome</keyword>
<evidence type="ECO:0000259" key="2">
    <source>
        <dbReference type="PROSITE" id="PS51766"/>
    </source>
</evidence>
<feature type="chain" id="PRO_5004904512" description="Dockerin domain-containing protein" evidence="1">
    <location>
        <begin position="26"/>
        <end position="624"/>
    </location>
</feature>
<feature type="domain" description="Dockerin" evidence="2">
    <location>
        <begin position="30"/>
        <end position="98"/>
    </location>
</feature>
<dbReference type="InterPro" id="IPR016134">
    <property type="entry name" value="Dockerin_dom"/>
</dbReference>
<feature type="signal peptide" evidence="1">
    <location>
        <begin position="1"/>
        <end position="25"/>
    </location>
</feature>
<dbReference type="EMBL" id="ATAX01000016">
    <property type="protein sequence ID" value="EWM54234.1"/>
    <property type="molecule type" value="Genomic_DNA"/>
</dbReference>
<dbReference type="InterPro" id="IPR018247">
    <property type="entry name" value="EF_Hand_1_Ca_BS"/>
</dbReference>
<dbReference type="GO" id="GO:0004553">
    <property type="term" value="F:hydrolase activity, hydrolyzing O-glycosyl compounds"/>
    <property type="evidence" value="ECO:0007669"/>
    <property type="project" value="InterPro"/>
</dbReference>